<dbReference type="GO" id="GO:0008380">
    <property type="term" value="P:RNA splicing"/>
    <property type="evidence" value="ECO:0007669"/>
    <property type="project" value="UniProtKB-KW"/>
</dbReference>
<evidence type="ECO:0000313" key="18">
    <source>
        <dbReference type="Proteomes" id="UP001627154"/>
    </source>
</evidence>
<dbReference type="GO" id="GO:0045087">
    <property type="term" value="P:innate immune response"/>
    <property type="evidence" value="ECO:0007669"/>
    <property type="project" value="UniProtKB-KW"/>
</dbReference>
<dbReference type="InterPro" id="IPR001202">
    <property type="entry name" value="WW_dom"/>
</dbReference>
<gene>
    <name evidence="17" type="ORF">TKK_018688</name>
</gene>
<evidence type="ECO:0000256" key="7">
    <source>
        <dbReference type="ARBA" id="ARBA00022737"/>
    </source>
</evidence>
<accession>A0ABD2VYS2</accession>
<keyword evidence="18" id="KW-1185">Reference proteome</keyword>
<comment type="caution">
    <text evidence="17">The sequence shown here is derived from an EMBL/GenBank/DDBJ whole genome shotgun (WGS) entry which is preliminary data.</text>
</comment>
<feature type="compositionally biased region" description="Basic and acidic residues" evidence="15">
    <location>
        <begin position="155"/>
        <end position="165"/>
    </location>
</feature>
<evidence type="ECO:0000256" key="8">
    <source>
        <dbReference type="ARBA" id="ARBA00022859"/>
    </source>
</evidence>
<name>A0ABD2VYS2_9HYME</name>
<comment type="subunit">
    <text evidence="14">Interacts with POU3F2/Brn-2, ATXN1, TXNL4A, HTT and AR. Interaction with ATXN1 correlates positively with the length of the polyglutamine tract. Interacts with RNA polymerase II large subunit in a phosphorylation-dependent manner. Forms a ternary complex with ATXN1 mutant and phosphorylated RNA polymerase II. Interacts (via C-terminus) with TXNL4A and CD2BP2. Interacts (via WW domain) with ATN1 and SF3B1, and may interact with additional splice factors. Interacts (via WW domain) with WBP11; Leading to reduce interaction between PQBP1 and TXNL4A. Interacts with CAPRIN1. Interacts with DDX1. Interacts with SFPQ. Interacts with KHSRP.</text>
</comment>
<evidence type="ECO:0000259" key="16">
    <source>
        <dbReference type="PROSITE" id="PS50020"/>
    </source>
</evidence>
<evidence type="ECO:0000256" key="15">
    <source>
        <dbReference type="SAM" id="MobiDB-lite"/>
    </source>
</evidence>
<feature type="compositionally biased region" description="Acidic residues" evidence="15">
    <location>
        <begin position="167"/>
        <end position="176"/>
    </location>
</feature>
<keyword evidence="11" id="KW-0508">mRNA splicing</keyword>
<keyword evidence="4" id="KW-0597">Phosphoprotein</keyword>
<organism evidence="17 18">
    <name type="scientific">Trichogramma kaykai</name>
    <dbReference type="NCBI Taxonomy" id="54128"/>
    <lineage>
        <taxon>Eukaryota</taxon>
        <taxon>Metazoa</taxon>
        <taxon>Ecdysozoa</taxon>
        <taxon>Arthropoda</taxon>
        <taxon>Hexapoda</taxon>
        <taxon>Insecta</taxon>
        <taxon>Pterygota</taxon>
        <taxon>Neoptera</taxon>
        <taxon>Endopterygota</taxon>
        <taxon>Hymenoptera</taxon>
        <taxon>Apocrita</taxon>
        <taxon>Proctotrupomorpha</taxon>
        <taxon>Chalcidoidea</taxon>
        <taxon>Trichogrammatidae</taxon>
        <taxon>Trichogramma</taxon>
    </lineage>
</organism>
<evidence type="ECO:0000256" key="9">
    <source>
        <dbReference type="ARBA" id="ARBA00023015"/>
    </source>
</evidence>
<dbReference type="SUPFAM" id="SSF51045">
    <property type="entry name" value="WW domain"/>
    <property type="match status" value="1"/>
</dbReference>
<dbReference type="GO" id="GO:0016607">
    <property type="term" value="C:nuclear speck"/>
    <property type="evidence" value="ECO:0007669"/>
    <property type="project" value="UniProtKB-SubCell"/>
</dbReference>
<reference evidence="17 18" key="1">
    <citation type="journal article" date="2024" name="bioRxiv">
        <title>A reference genome for Trichogramma kaykai: A tiny desert-dwelling parasitoid wasp with competing sex-ratio distorters.</title>
        <authorList>
            <person name="Culotta J."/>
            <person name="Lindsey A.R."/>
        </authorList>
    </citation>
    <scope>NUCLEOTIDE SEQUENCE [LARGE SCALE GENOMIC DNA]</scope>
    <source>
        <strain evidence="17 18">KSX58</strain>
    </source>
</reference>
<evidence type="ECO:0000256" key="13">
    <source>
        <dbReference type="ARBA" id="ARBA00042167"/>
    </source>
</evidence>
<dbReference type="PANTHER" id="PTHR21737">
    <property type="entry name" value="POLYGLUTAMINE BINDING PROTEIN 1/MARVEL MEMBRANE-ASSOCIATING DOMAIN CONTAINING 3"/>
    <property type="match status" value="1"/>
</dbReference>
<keyword evidence="8" id="KW-0391">Immunity</keyword>
<evidence type="ECO:0000256" key="12">
    <source>
        <dbReference type="ARBA" id="ARBA00023242"/>
    </source>
</evidence>
<comment type="subcellular location">
    <subcellularLocation>
        <location evidence="2">Cytoplasmic granule</location>
    </subcellularLocation>
    <subcellularLocation>
        <location evidence="1">Nucleus speckle</location>
    </subcellularLocation>
</comment>
<dbReference type="InterPro" id="IPR036020">
    <property type="entry name" value="WW_dom_sf"/>
</dbReference>
<dbReference type="Gene3D" id="3.40.30.10">
    <property type="entry name" value="Glutaredoxin"/>
    <property type="match status" value="1"/>
</dbReference>
<feature type="compositionally biased region" description="Basic and acidic residues" evidence="15">
    <location>
        <begin position="177"/>
        <end position="224"/>
    </location>
</feature>
<feature type="region of interest" description="Disordered" evidence="15">
    <location>
        <begin position="155"/>
        <end position="308"/>
    </location>
</feature>
<dbReference type="PROSITE" id="PS50020">
    <property type="entry name" value="WW_DOMAIN_2"/>
    <property type="match status" value="1"/>
</dbReference>
<protein>
    <recommendedName>
        <fullName evidence="3">Polyglutamine-binding protein 1</fullName>
    </recommendedName>
    <alternativeName>
        <fullName evidence="13">Polyglutamine tract-binding protein 1</fullName>
    </alternativeName>
</protein>
<sequence length="308" mass="35611">MPLPAALLAKLAKRGIIQGKDDKKEPKKRVHEEIIAEDYDVVKDDFDEVDISQKFIGYPACPNKYNIYHDCSKKCKELWGKGHPQPSEKYLKRQMKLLQKYPLPETWKAVYDVGSGIHYYWDWSSDLVSWFPPGHPKCQISQPASQLREELHLKEAEKDDDHSSDESGSDQETTEVEEPKRYKKDSTDRLTSEKSDLDRMDREKLDREKSDRNRSDRHKSGDNRRFHHKNRENTKKDRTLDPMDPAAYSDIPRGKWSDGLVRGNEAKTGADSTASGPLYQMRPYPSPGTVLRSNKANKESDDKDEESE</sequence>
<evidence type="ECO:0000256" key="3">
    <source>
        <dbReference type="ARBA" id="ARBA00021117"/>
    </source>
</evidence>
<evidence type="ECO:0000256" key="10">
    <source>
        <dbReference type="ARBA" id="ARBA00023163"/>
    </source>
</evidence>
<dbReference type="GO" id="GO:0006397">
    <property type="term" value="P:mRNA processing"/>
    <property type="evidence" value="ECO:0007669"/>
    <property type="project" value="UniProtKB-KW"/>
</dbReference>
<evidence type="ECO:0000256" key="2">
    <source>
        <dbReference type="ARBA" id="ARBA00004463"/>
    </source>
</evidence>
<feature type="compositionally biased region" description="Basic and acidic residues" evidence="15">
    <location>
        <begin position="231"/>
        <end position="241"/>
    </location>
</feature>
<keyword evidence="12" id="KW-0539">Nucleus</keyword>
<keyword evidence="5" id="KW-0399">Innate immunity</keyword>
<keyword evidence="10" id="KW-0804">Transcription</keyword>
<dbReference type="EMBL" id="JBJJXI010000153">
    <property type="protein sequence ID" value="KAL3385620.1"/>
    <property type="molecule type" value="Genomic_DNA"/>
</dbReference>
<evidence type="ECO:0000256" key="14">
    <source>
        <dbReference type="ARBA" id="ARBA00046362"/>
    </source>
</evidence>
<evidence type="ECO:0000256" key="4">
    <source>
        <dbReference type="ARBA" id="ARBA00022553"/>
    </source>
</evidence>
<dbReference type="Proteomes" id="UP001627154">
    <property type="component" value="Unassembled WGS sequence"/>
</dbReference>
<dbReference type="PANTHER" id="PTHR21737:SF3">
    <property type="entry name" value="POLYGLUTAMINE-BINDING PROTEIN 1"/>
    <property type="match status" value="1"/>
</dbReference>
<evidence type="ECO:0000256" key="11">
    <source>
        <dbReference type="ARBA" id="ARBA00023187"/>
    </source>
</evidence>
<feature type="domain" description="WW" evidence="16">
    <location>
        <begin position="101"/>
        <end position="135"/>
    </location>
</feature>
<keyword evidence="6" id="KW-0507">mRNA processing</keyword>
<evidence type="ECO:0000256" key="6">
    <source>
        <dbReference type="ARBA" id="ARBA00022664"/>
    </source>
</evidence>
<evidence type="ECO:0000256" key="1">
    <source>
        <dbReference type="ARBA" id="ARBA00004324"/>
    </source>
</evidence>
<evidence type="ECO:0000256" key="5">
    <source>
        <dbReference type="ARBA" id="ARBA00022588"/>
    </source>
</evidence>
<dbReference type="AlphaFoldDB" id="A0ABD2VYS2"/>
<evidence type="ECO:0000313" key="17">
    <source>
        <dbReference type="EMBL" id="KAL3385620.1"/>
    </source>
</evidence>
<proteinExistence type="predicted"/>
<keyword evidence="9" id="KW-0805">Transcription regulation</keyword>
<keyword evidence="7" id="KW-0677">Repeat</keyword>